<dbReference type="EMBL" id="PGOL01002757">
    <property type="protein sequence ID" value="PKI45213.1"/>
    <property type="molecule type" value="Genomic_DNA"/>
</dbReference>
<protein>
    <submittedName>
        <fullName evidence="1">Uncharacterized protein</fullName>
    </submittedName>
</protein>
<name>A0A2I0IND1_PUNGR</name>
<keyword evidence="2" id="KW-1185">Reference proteome</keyword>
<sequence length="181" mass="19823">MDRFRIRGGHEGAPAVPSLFNWRREKLPPPDASSSIANALGVDSSIVVAVISSRASAIKEEQSYHIIKTPSRRSPIDSGLGPPIGDLDLSTKVVGTHGARRRTRWKGRGHRLAASTPNLSRTPSRRSLVYLGLRPLIGDPDPSIEVAGVLCGYQRPRWRDRDHRLAAPTPPFLSIFLIGLK</sequence>
<accession>A0A2I0IND1</accession>
<gene>
    <name evidence="1" type="ORF">CRG98_034391</name>
</gene>
<organism evidence="1 2">
    <name type="scientific">Punica granatum</name>
    <name type="common">Pomegranate</name>
    <dbReference type="NCBI Taxonomy" id="22663"/>
    <lineage>
        <taxon>Eukaryota</taxon>
        <taxon>Viridiplantae</taxon>
        <taxon>Streptophyta</taxon>
        <taxon>Embryophyta</taxon>
        <taxon>Tracheophyta</taxon>
        <taxon>Spermatophyta</taxon>
        <taxon>Magnoliopsida</taxon>
        <taxon>eudicotyledons</taxon>
        <taxon>Gunneridae</taxon>
        <taxon>Pentapetalae</taxon>
        <taxon>rosids</taxon>
        <taxon>malvids</taxon>
        <taxon>Myrtales</taxon>
        <taxon>Lythraceae</taxon>
        <taxon>Punica</taxon>
    </lineage>
</organism>
<dbReference type="Proteomes" id="UP000233551">
    <property type="component" value="Unassembled WGS sequence"/>
</dbReference>
<evidence type="ECO:0000313" key="1">
    <source>
        <dbReference type="EMBL" id="PKI45213.1"/>
    </source>
</evidence>
<evidence type="ECO:0000313" key="2">
    <source>
        <dbReference type="Proteomes" id="UP000233551"/>
    </source>
</evidence>
<comment type="caution">
    <text evidence="1">The sequence shown here is derived from an EMBL/GenBank/DDBJ whole genome shotgun (WGS) entry which is preliminary data.</text>
</comment>
<reference evidence="1 2" key="1">
    <citation type="submission" date="2017-11" db="EMBL/GenBank/DDBJ databases">
        <title>De-novo sequencing of pomegranate (Punica granatum L.) genome.</title>
        <authorList>
            <person name="Akparov Z."/>
            <person name="Amiraslanov A."/>
            <person name="Hajiyeva S."/>
            <person name="Abbasov M."/>
            <person name="Kaur K."/>
            <person name="Hamwieh A."/>
            <person name="Solovyev V."/>
            <person name="Salamov A."/>
            <person name="Braich B."/>
            <person name="Kosarev P."/>
            <person name="Mahmoud A."/>
            <person name="Hajiyev E."/>
            <person name="Babayeva S."/>
            <person name="Izzatullayeva V."/>
            <person name="Mammadov A."/>
            <person name="Mammadov A."/>
            <person name="Sharifova S."/>
            <person name="Ojaghi J."/>
            <person name="Eynullazada K."/>
            <person name="Bayramov B."/>
            <person name="Abdulazimova A."/>
            <person name="Shahmuradov I."/>
        </authorList>
    </citation>
    <scope>NUCLEOTIDE SEQUENCE [LARGE SCALE GENOMIC DNA]</scope>
    <source>
        <strain evidence="2">cv. AG2017</strain>
        <tissue evidence="1">Leaf</tissue>
    </source>
</reference>
<proteinExistence type="predicted"/>
<dbReference type="AlphaFoldDB" id="A0A2I0IND1"/>